<proteinExistence type="predicted"/>
<dbReference type="EMBL" id="ML179784">
    <property type="protein sequence ID" value="THU81739.1"/>
    <property type="molecule type" value="Genomic_DNA"/>
</dbReference>
<evidence type="ECO:0000313" key="1">
    <source>
        <dbReference type="EMBL" id="THU81739.1"/>
    </source>
</evidence>
<sequence>MKERIKGSTKPSYKLDLKLKFEQIPTWDGNTDTIVEWINDVNNFAAYSEEIQQQLGSVVPRRLRGSAKAWYYSLPPSYRSQVETNWVHVRTTIGEYYMNRKWTEDMKRKAQRAKYRESGYSRETPGEYYVRKTNLLSIVYDLDDSELISEVMEGAPPEWATILTTQSYTTAMQFQQAIRYHEHTLMELGN</sequence>
<organism evidence="1 2">
    <name type="scientific">Dendrothele bispora (strain CBS 962.96)</name>
    <dbReference type="NCBI Taxonomy" id="1314807"/>
    <lineage>
        <taxon>Eukaryota</taxon>
        <taxon>Fungi</taxon>
        <taxon>Dikarya</taxon>
        <taxon>Basidiomycota</taxon>
        <taxon>Agaricomycotina</taxon>
        <taxon>Agaricomycetes</taxon>
        <taxon>Agaricomycetidae</taxon>
        <taxon>Agaricales</taxon>
        <taxon>Agaricales incertae sedis</taxon>
        <taxon>Dendrothele</taxon>
    </lineage>
</organism>
<accession>A0A4S8L049</accession>
<name>A0A4S8L049_DENBC</name>
<reference evidence="1 2" key="1">
    <citation type="journal article" date="2019" name="Nat. Ecol. Evol.">
        <title>Megaphylogeny resolves global patterns of mushroom evolution.</title>
        <authorList>
            <person name="Varga T."/>
            <person name="Krizsan K."/>
            <person name="Foldi C."/>
            <person name="Dima B."/>
            <person name="Sanchez-Garcia M."/>
            <person name="Sanchez-Ramirez S."/>
            <person name="Szollosi G.J."/>
            <person name="Szarkandi J.G."/>
            <person name="Papp V."/>
            <person name="Albert L."/>
            <person name="Andreopoulos W."/>
            <person name="Angelini C."/>
            <person name="Antonin V."/>
            <person name="Barry K.W."/>
            <person name="Bougher N.L."/>
            <person name="Buchanan P."/>
            <person name="Buyck B."/>
            <person name="Bense V."/>
            <person name="Catcheside P."/>
            <person name="Chovatia M."/>
            <person name="Cooper J."/>
            <person name="Damon W."/>
            <person name="Desjardin D."/>
            <person name="Finy P."/>
            <person name="Geml J."/>
            <person name="Haridas S."/>
            <person name="Hughes K."/>
            <person name="Justo A."/>
            <person name="Karasinski D."/>
            <person name="Kautmanova I."/>
            <person name="Kiss B."/>
            <person name="Kocsube S."/>
            <person name="Kotiranta H."/>
            <person name="LaButti K.M."/>
            <person name="Lechner B.E."/>
            <person name="Liimatainen K."/>
            <person name="Lipzen A."/>
            <person name="Lukacs Z."/>
            <person name="Mihaltcheva S."/>
            <person name="Morgado L.N."/>
            <person name="Niskanen T."/>
            <person name="Noordeloos M.E."/>
            <person name="Ohm R.A."/>
            <person name="Ortiz-Santana B."/>
            <person name="Ovrebo C."/>
            <person name="Racz N."/>
            <person name="Riley R."/>
            <person name="Savchenko A."/>
            <person name="Shiryaev A."/>
            <person name="Soop K."/>
            <person name="Spirin V."/>
            <person name="Szebenyi C."/>
            <person name="Tomsovsky M."/>
            <person name="Tulloss R.E."/>
            <person name="Uehling J."/>
            <person name="Grigoriev I.V."/>
            <person name="Vagvolgyi C."/>
            <person name="Papp T."/>
            <person name="Martin F.M."/>
            <person name="Miettinen O."/>
            <person name="Hibbett D.S."/>
            <person name="Nagy L.G."/>
        </authorList>
    </citation>
    <scope>NUCLEOTIDE SEQUENCE [LARGE SCALE GENOMIC DNA]</scope>
    <source>
        <strain evidence="1 2">CBS 962.96</strain>
    </source>
</reference>
<evidence type="ECO:0000313" key="2">
    <source>
        <dbReference type="Proteomes" id="UP000297245"/>
    </source>
</evidence>
<evidence type="ECO:0008006" key="3">
    <source>
        <dbReference type="Google" id="ProtNLM"/>
    </source>
</evidence>
<gene>
    <name evidence="1" type="ORF">K435DRAFT_692956</name>
</gene>
<feature type="non-terminal residue" evidence="1">
    <location>
        <position position="190"/>
    </location>
</feature>
<dbReference type="OrthoDB" id="3203159at2759"/>
<keyword evidence="2" id="KW-1185">Reference proteome</keyword>
<protein>
    <recommendedName>
        <fullName evidence="3">Retrotransposon gag domain-containing protein</fullName>
    </recommendedName>
</protein>
<dbReference type="Proteomes" id="UP000297245">
    <property type="component" value="Unassembled WGS sequence"/>
</dbReference>
<dbReference type="AlphaFoldDB" id="A0A4S8L049"/>